<evidence type="ECO:0000313" key="3">
    <source>
        <dbReference type="Proteomes" id="UP001063166"/>
    </source>
</evidence>
<evidence type="ECO:0000256" key="1">
    <source>
        <dbReference type="SAM" id="MobiDB-lite"/>
    </source>
</evidence>
<accession>A0A9P3Q1F9</accession>
<evidence type="ECO:0000313" key="2">
    <source>
        <dbReference type="EMBL" id="GLB45378.1"/>
    </source>
</evidence>
<organism evidence="2 3">
    <name type="scientific">Lyophyllum shimeji</name>
    <name type="common">Hon-shimeji</name>
    <name type="synonym">Tricholoma shimeji</name>
    <dbReference type="NCBI Taxonomy" id="47721"/>
    <lineage>
        <taxon>Eukaryota</taxon>
        <taxon>Fungi</taxon>
        <taxon>Dikarya</taxon>
        <taxon>Basidiomycota</taxon>
        <taxon>Agaricomycotina</taxon>
        <taxon>Agaricomycetes</taxon>
        <taxon>Agaricomycetidae</taxon>
        <taxon>Agaricales</taxon>
        <taxon>Tricholomatineae</taxon>
        <taxon>Lyophyllaceae</taxon>
        <taxon>Lyophyllum</taxon>
    </lineage>
</organism>
<feature type="compositionally biased region" description="Polar residues" evidence="1">
    <location>
        <begin position="64"/>
        <end position="74"/>
    </location>
</feature>
<dbReference type="EMBL" id="BRPK01000022">
    <property type="protein sequence ID" value="GLB45378.1"/>
    <property type="molecule type" value="Genomic_DNA"/>
</dbReference>
<feature type="region of interest" description="Disordered" evidence="1">
    <location>
        <begin position="44"/>
        <end position="74"/>
    </location>
</feature>
<keyword evidence="3" id="KW-1185">Reference proteome</keyword>
<proteinExistence type="predicted"/>
<sequence>MPSSQEAGPSFVELPVAMQSSTCTAMMMISSPSRLKNTAWSASARWNPDGTQGKTHSADGLSVRNPQAAQSNESMGQPLRAAMARRSRNDASFATASTSLVLLDLAGSVLLDMQDPFAGNNLQIIDARTGTLNELLCAVGLLCSSALMASCQNPSVPSVTAAMANSSMLTISHASSATSPTSPTSDPSWIPAGNAGCREAGGVDREGFEKYIRPILRAKL</sequence>
<reference evidence="2" key="1">
    <citation type="submission" date="2022-07" db="EMBL/GenBank/DDBJ databases">
        <title>The genome of Lyophyllum shimeji provides insight into the initial evolution of ectomycorrhizal fungal genome.</title>
        <authorList>
            <person name="Kobayashi Y."/>
            <person name="Shibata T."/>
            <person name="Hirakawa H."/>
            <person name="Shigenobu S."/>
            <person name="Nishiyama T."/>
            <person name="Yamada A."/>
            <person name="Hasebe M."/>
            <person name="Kawaguchi M."/>
        </authorList>
    </citation>
    <scope>NUCLEOTIDE SEQUENCE</scope>
    <source>
        <strain evidence="2">AT787</strain>
    </source>
</reference>
<feature type="compositionally biased region" description="Low complexity" evidence="1">
    <location>
        <begin position="174"/>
        <end position="191"/>
    </location>
</feature>
<gene>
    <name evidence="2" type="ORF">LshimejAT787_2200410</name>
</gene>
<dbReference type="Proteomes" id="UP001063166">
    <property type="component" value="Unassembled WGS sequence"/>
</dbReference>
<comment type="caution">
    <text evidence="2">The sequence shown here is derived from an EMBL/GenBank/DDBJ whole genome shotgun (WGS) entry which is preliminary data.</text>
</comment>
<dbReference type="AlphaFoldDB" id="A0A9P3Q1F9"/>
<name>A0A9P3Q1F9_LYOSH</name>
<feature type="region of interest" description="Disordered" evidence="1">
    <location>
        <begin position="174"/>
        <end position="193"/>
    </location>
</feature>
<protein>
    <submittedName>
        <fullName evidence="2">Uncharacterized protein</fullName>
    </submittedName>
</protein>